<dbReference type="RefSeq" id="WP_240098517.1">
    <property type="nucleotide sequence ID" value="NZ_JAJSON010000020.1"/>
</dbReference>
<organism evidence="1 2">
    <name type="scientific">Christiangramia crocea</name>
    <dbReference type="NCBI Taxonomy" id="2904124"/>
    <lineage>
        <taxon>Bacteria</taxon>
        <taxon>Pseudomonadati</taxon>
        <taxon>Bacteroidota</taxon>
        <taxon>Flavobacteriia</taxon>
        <taxon>Flavobacteriales</taxon>
        <taxon>Flavobacteriaceae</taxon>
        <taxon>Christiangramia</taxon>
    </lineage>
</organism>
<accession>A0A9X2A7H0</accession>
<evidence type="ECO:0000313" key="1">
    <source>
        <dbReference type="EMBL" id="MCG9971866.1"/>
    </source>
</evidence>
<gene>
    <name evidence="1" type="ORF">LU635_09485</name>
</gene>
<dbReference type="AlphaFoldDB" id="A0A9X2A7H0"/>
<protein>
    <submittedName>
        <fullName evidence="1">Uncharacterized protein</fullName>
    </submittedName>
</protein>
<reference evidence="1" key="1">
    <citation type="submission" date="2021-12" db="EMBL/GenBank/DDBJ databases">
        <title>Description of Gramella crocea sp. nov., a new bacterium isolated from activated sludge.</title>
        <authorList>
            <person name="Zhang X."/>
        </authorList>
    </citation>
    <scope>NUCLEOTIDE SEQUENCE</scope>
    <source>
        <strain evidence="1">YB25</strain>
    </source>
</reference>
<dbReference type="EMBL" id="JAJSON010000020">
    <property type="protein sequence ID" value="MCG9971866.1"/>
    <property type="molecule type" value="Genomic_DNA"/>
</dbReference>
<evidence type="ECO:0000313" key="2">
    <source>
        <dbReference type="Proteomes" id="UP001139344"/>
    </source>
</evidence>
<name>A0A9X2A7H0_9FLAO</name>
<dbReference type="Proteomes" id="UP001139344">
    <property type="component" value="Unassembled WGS sequence"/>
</dbReference>
<keyword evidence="2" id="KW-1185">Reference proteome</keyword>
<proteinExistence type="predicted"/>
<sequence>MTVYRTFYLLFIGVIILGGSYSGLAQDLNLEVSGNEQSGYSVNVLDGEELLVVADGEFSLKLSNLDLSVQHEIKNFRASSFNKSETGISLQKDIYLDRFDSNLSVEVEYDRISPNLIKKTIRLFQPSIPTLYYSLGVKNIPAKRPERYITFEHGNFPGGLVHELYPSAGFITPQGNVVGFLTDPGYKNHFTRTTRRRFSGRGGGMIGMRVLPDVRLLSVATQEEQNSGNDYIQYTFGEMDVLDRGTVKELDLPEDFRKVGNLEIERKDSITELNFKDNSKAGMELITPMRDQKVYTVSFLAKANAPVSLKLYRVKNGERTKELEHGIKYIDNFPVNTKEWTRFKGSVLVPYIDKDSIMMFIGVNNPENGSLKLKDLRIEENHPFERPYNRLTLGEPIEKVTYIFSEPWKDQKQFKISTKTRLAEGMGFQGSEIEKMLYANFQMMTWITSVDDFTAFNVPNMNYSPDMYNRDSFWSVISTYNKELNISIWNQWARTQTPRGAIGTIITPYMGSVEAKDNEATIEWLIWGLLNKRRFGMELPQEKIKLAAEYILNEFDEDRDAVCASHFSMSQIDVMEYHPKTQRMAANQGMFAVALKTIKALGVEIDEDYVAKAEKEYLNFYDPERKHLLFDTDYPDLISFTDLIPEFLSLWVFNEPMLTDEMVQNHLDQIPALNKTDEAPYPEMGTTAPICIRLTNDASGYAYMDENYQPFGEFGKNSYGNHARDGYYYNGGSWLRAEYTAYVTGLKHGWEKAEKRMKNRLWAEIHLNPYWPYSKEFIPTKWNNYEEWWDSTRGLSWNVFVLMANEFAGLREPEMDPDYRKQ</sequence>
<comment type="caution">
    <text evidence="1">The sequence shown here is derived from an EMBL/GenBank/DDBJ whole genome shotgun (WGS) entry which is preliminary data.</text>
</comment>